<keyword evidence="2" id="KW-0813">Transport</keyword>
<name>A0A1I5EJ32_9PSEU</name>
<dbReference type="PROSITE" id="PS00211">
    <property type="entry name" value="ABC_TRANSPORTER_1"/>
    <property type="match status" value="1"/>
</dbReference>
<dbReference type="CDD" id="cd03230">
    <property type="entry name" value="ABC_DR_subfamily_A"/>
    <property type="match status" value="1"/>
</dbReference>
<proteinExistence type="predicted"/>
<dbReference type="Proteomes" id="UP000270697">
    <property type="component" value="Unassembled WGS sequence"/>
</dbReference>
<keyword evidence="3" id="KW-0547">Nucleotide-binding</keyword>
<dbReference type="Gene3D" id="3.40.50.300">
    <property type="entry name" value="P-loop containing nucleotide triphosphate hydrolases"/>
    <property type="match status" value="1"/>
</dbReference>
<gene>
    <name evidence="7" type="ORF">ATL45_5217</name>
    <name evidence="8" type="ORF">SAMN05421805_109183</name>
</gene>
<evidence type="ECO:0000256" key="3">
    <source>
        <dbReference type="ARBA" id="ARBA00022741"/>
    </source>
</evidence>
<evidence type="ECO:0000313" key="8">
    <source>
        <dbReference type="EMBL" id="SFO11478.1"/>
    </source>
</evidence>
<evidence type="ECO:0000313" key="7">
    <source>
        <dbReference type="EMBL" id="RKT86838.1"/>
    </source>
</evidence>
<dbReference type="SMART" id="SM00382">
    <property type="entry name" value="AAA"/>
    <property type="match status" value="1"/>
</dbReference>
<keyword evidence="4 8" id="KW-0067">ATP-binding</keyword>
<dbReference type="STRING" id="455193.SAMN05421805_109183"/>
<dbReference type="PANTHER" id="PTHR42711:SF17">
    <property type="entry name" value="ABC TRANSPORTER ATP-BINDING PROTEIN"/>
    <property type="match status" value="1"/>
</dbReference>
<dbReference type="GO" id="GO:0005524">
    <property type="term" value="F:ATP binding"/>
    <property type="evidence" value="ECO:0007669"/>
    <property type="project" value="UniProtKB-KW"/>
</dbReference>
<dbReference type="AlphaFoldDB" id="A0A1I5EJ32"/>
<evidence type="ECO:0000256" key="1">
    <source>
        <dbReference type="ARBA" id="ARBA00004202"/>
    </source>
</evidence>
<dbReference type="PROSITE" id="PS50893">
    <property type="entry name" value="ABC_TRANSPORTER_2"/>
    <property type="match status" value="1"/>
</dbReference>
<evidence type="ECO:0000313" key="10">
    <source>
        <dbReference type="Proteomes" id="UP000270697"/>
    </source>
</evidence>
<organism evidence="8 9">
    <name type="scientific">Saccharopolyspora antimicrobica</name>
    <dbReference type="NCBI Taxonomy" id="455193"/>
    <lineage>
        <taxon>Bacteria</taxon>
        <taxon>Bacillati</taxon>
        <taxon>Actinomycetota</taxon>
        <taxon>Actinomycetes</taxon>
        <taxon>Pseudonocardiales</taxon>
        <taxon>Pseudonocardiaceae</taxon>
        <taxon>Saccharopolyspora</taxon>
    </lineage>
</organism>
<keyword evidence="10" id="KW-1185">Reference proteome</keyword>
<dbReference type="InterPro" id="IPR017871">
    <property type="entry name" value="ABC_transporter-like_CS"/>
</dbReference>
<evidence type="ECO:0000256" key="4">
    <source>
        <dbReference type="ARBA" id="ARBA00022840"/>
    </source>
</evidence>
<dbReference type="GO" id="GO:0005886">
    <property type="term" value="C:plasma membrane"/>
    <property type="evidence" value="ECO:0007669"/>
    <property type="project" value="UniProtKB-SubCell"/>
</dbReference>
<dbReference type="InterPro" id="IPR003593">
    <property type="entry name" value="AAA+_ATPase"/>
</dbReference>
<dbReference type="SUPFAM" id="SSF52540">
    <property type="entry name" value="P-loop containing nucleoside triphosphate hydrolases"/>
    <property type="match status" value="1"/>
</dbReference>
<evidence type="ECO:0000259" key="6">
    <source>
        <dbReference type="PROSITE" id="PS50893"/>
    </source>
</evidence>
<evidence type="ECO:0000256" key="2">
    <source>
        <dbReference type="ARBA" id="ARBA00022448"/>
    </source>
</evidence>
<reference evidence="7 10" key="2">
    <citation type="submission" date="2018-10" db="EMBL/GenBank/DDBJ databases">
        <title>Sequencing the genomes of 1000 actinobacteria strains.</title>
        <authorList>
            <person name="Klenk H.-P."/>
        </authorList>
    </citation>
    <scope>NUCLEOTIDE SEQUENCE [LARGE SCALE GENOMIC DNA]</scope>
    <source>
        <strain evidence="7 10">DSM 45119</strain>
    </source>
</reference>
<dbReference type="Proteomes" id="UP000199398">
    <property type="component" value="Unassembled WGS sequence"/>
</dbReference>
<dbReference type="EMBL" id="FOUP01000009">
    <property type="protein sequence ID" value="SFO11478.1"/>
    <property type="molecule type" value="Genomic_DNA"/>
</dbReference>
<dbReference type="InterPro" id="IPR027417">
    <property type="entry name" value="P-loop_NTPase"/>
</dbReference>
<dbReference type="PANTHER" id="PTHR42711">
    <property type="entry name" value="ABC TRANSPORTER ATP-BINDING PROTEIN"/>
    <property type="match status" value="1"/>
</dbReference>
<dbReference type="InterPro" id="IPR003439">
    <property type="entry name" value="ABC_transporter-like_ATP-bd"/>
</dbReference>
<dbReference type="Pfam" id="PF00005">
    <property type="entry name" value="ABC_tran"/>
    <property type="match status" value="1"/>
</dbReference>
<accession>A0A1I5EJ32</accession>
<dbReference type="GO" id="GO:0046677">
    <property type="term" value="P:response to antibiotic"/>
    <property type="evidence" value="ECO:0007669"/>
    <property type="project" value="UniProtKB-KW"/>
</dbReference>
<dbReference type="InterPro" id="IPR050763">
    <property type="entry name" value="ABC_transporter_ATP-binding"/>
</dbReference>
<comment type="subcellular location">
    <subcellularLocation>
        <location evidence="1">Cell membrane</location>
        <topology evidence="1">Peripheral membrane protein</topology>
    </subcellularLocation>
</comment>
<dbReference type="EMBL" id="RBXX01000002">
    <property type="protein sequence ID" value="RKT86838.1"/>
    <property type="molecule type" value="Genomic_DNA"/>
</dbReference>
<protein>
    <submittedName>
        <fullName evidence="8">ABC-2 type transport system ATP-binding protein</fullName>
    </submittedName>
</protein>
<keyword evidence="5" id="KW-0046">Antibiotic resistance</keyword>
<sequence length="321" mass="33884">MTIVSRVRWTRFTTGQASGRAPSVGMGSVLEVRGVRHRYGATRALDDVDLTVGAGECVALLGPNGAGKTTLVQLVVGLLHAQAGTVRVDGGDPRKAAVRRRLGVVQQSVGFPSTLKVGELVTGAAVRGFFPRSAAGPVLAELGLSDLARRRATKLSGGQQQRLQLAMALVTEPALLVLDEPTNGLDVAARRRLWQVLTERRARGAGVLVTTHLIEEAAAVADRVVVLDRGRVLAADSPAALTSRLPDRTVIARTALGRDELRRLPGAVSVVADGDLVRLRTREPEELLRALLAADPALSGLRVEGARLEEAMLGLTEEVAA</sequence>
<evidence type="ECO:0000313" key="9">
    <source>
        <dbReference type="Proteomes" id="UP000199398"/>
    </source>
</evidence>
<reference evidence="8 9" key="1">
    <citation type="submission" date="2016-10" db="EMBL/GenBank/DDBJ databases">
        <authorList>
            <person name="de Groot N.N."/>
        </authorList>
    </citation>
    <scope>NUCLEOTIDE SEQUENCE [LARGE SCALE GENOMIC DNA]</scope>
    <source>
        <strain evidence="8 9">CPCC 201259</strain>
    </source>
</reference>
<feature type="domain" description="ABC transporter" evidence="6">
    <location>
        <begin position="30"/>
        <end position="254"/>
    </location>
</feature>
<dbReference type="GO" id="GO:0016887">
    <property type="term" value="F:ATP hydrolysis activity"/>
    <property type="evidence" value="ECO:0007669"/>
    <property type="project" value="InterPro"/>
</dbReference>
<evidence type="ECO:0000256" key="5">
    <source>
        <dbReference type="ARBA" id="ARBA00023251"/>
    </source>
</evidence>